<dbReference type="HAMAP" id="MF_00063">
    <property type="entry name" value="CysH"/>
    <property type="match status" value="1"/>
</dbReference>
<comment type="cofactor">
    <cofactor evidence="14">
        <name>[4Fe-4S] cluster</name>
        <dbReference type="ChEBI" id="CHEBI:49883"/>
    </cofactor>
    <text evidence="14">Binds 1 [4Fe-4S] cluster per subunit.</text>
</comment>
<evidence type="ECO:0000313" key="17">
    <source>
        <dbReference type="Proteomes" id="UP000184164"/>
    </source>
</evidence>
<organism evidence="16 17">
    <name type="scientific">Mariniphaga anaerophila</name>
    <dbReference type="NCBI Taxonomy" id="1484053"/>
    <lineage>
        <taxon>Bacteria</taxon>
        <taxon>Pseudomonadati</taxon>
        <taxon>Bacteroidota</taxon>
        <taxon>Bacteroidia</taxon>
        <taxon>Marinilabiliales</taxon>
        <taxon>Prolixibacteraceae</taxon>
        <taxon>Mariniphaga</taxon>
    </lineage>
</organism>
<dbReference type="PIRSF" id="PIRSF000857">
    <property type="entry name" value="PAPS_reductase"/>
    <property type="match status" value="1"/>
</dbReference>
<comment type="function">
    <text evidence="7 14">Catalyzes the formation of sulfite from adenosine 5'-phosphosulfate (APS) using thioredoxin as an electron donor.</text>
</comment>
<evidence type="ECO:0000256" key="11">
    <source>
        <dbReference type="ARBA" id="ARBA00030894"/>
    </source>
</evidence>
<comment type="similarity">
    <text evidence="1 14">Belongs to the PAPS reductase family. CysH subfamily.</text>
</comment>
<evidence type="ECO:0000256" key="9">
    <source>
        <dbReference type="ARBA" id="ARBA00024386"/>
    </source>
</evidence>
<dbReference type="STRING" id="1484053.SAMN05444274_101359"/>
<dbReference type="InterPro" id="IPR002500">
    <property type="entry name" value="PAPS_reduct_dom"/>
</dbReference>
<keyword evidence="4 14" id="KW-0560">Oxidoreductase</keyword>
<evidence type="ECO:0000256" key="5">
    <source>
        <dbReference type="ARBA" id="ARBA00023004"/>
    </source>
</evidence>
<dbReference type="GO" id="GO:0070814">
    <property type="term" value="P:hydrogen sulfide biosynthetic process"/>
    <property type="evidence" value="ECO:0007669"/>
    <property type="project" value="UniProtKB-UniRule"/>
</dbReference>
<dbReference type="GO" id="GO:0046872">
    <property type="term" value="F:metal ion binding"/>
    <property type="evidence" value="ECO:0007669"/>
    <property type="project" value="UniProtKB-KW"/>
</dbReference>
<gene>
    <name evidence="14" type="primary">cysH</name>
    <name evidence="16" type="ORF">SAMN05444274_101359</name>
</gene>
<evidence type="ECO:0000313" key="16">
    <source>
        <dbReference type="EMBL" id="SHE43765.1"/>
    </source>
</evidence>
<feature type="binding site" evidence="14">
    <location>
        <position position="120"/>
    </location>
    <ligand>
        <name>[4Fe-4S] cluster</name>
        <dbReference type="ChEBI" id="CHEBI:49883"/>
    </ligand>
</feature>
<evidence type="ECO:0000256" key="14">
    <source>
        <dbReference type="HAMAP-Rule" id="MF_00063"/>
    </source>
</evidence>
<dbReference type="Proteomes" id="UP000184164">
    <property type="component" value="Unassembled WGS sequence"/>
</dbReference>
<dbReference type="GO" id="GO:0005737">
    <property type="term" value="C:cytoplasm"/>
    <property type="evidence" value="ECO:0007669"/>
    <property type="project" value="UniProtKB-SubCell"/>
</dbReference>
<dbReference type="NCBIfam" id="NF002537">
    <property type="entry name" value="PRK02090.1"/>
    <property type="match status" value="1"/>
</dbReference>
<dbReference type="NCBIfam" id="TIGR00434">
    <property type="entry name" value="cysH"/>
    <property type="match status" value="1"/>
</dbReference>
<keyword evidence="3 14" id="KW-0479">Metal-binding</keyword>
<dbReference type="NCBIfam" id="TIGR02055">
    <property type="entry name" value="APS_reductase"/>
    <property type="match status" value="1"/>
</dbReference>
<dbReference type="InterPro" id="IPR014729">
    <property type="entry name" value="Rossmann-like_a/b/a_fold"/>
</dbReference>
<keyword evidence="5 14" id="KW-0408">Iron</keyword>
<feature type="domain" description="Phosphoadenosine phosphosulphate reductase" evidence="15">
    <location>
        <begin position="34"/>
        <end position="208"/>
    </location>
</feature>
<feature type="binding site" evidence="14">
    <location>
        <position position="202"/>
    </location>
    <ligand>
        <name>[4Fe-4S] cluster</name>
        <dbReference type="ChEBI" id="CHEBI:49883"/>
    </ligand>
</feature>
<evidence type="ECO:0000256" key="1">
    <source>
        <dbReference type="ARBA" id="ARBA00009732"/>
    </source>
</evidence>
<keyword evidence="2 14" id="KW-0963">Cytoplasm</keyword>
<dbReference type="InterPro" id="IPR011798">
    <property type="entry name" value="APS_reductase"/>
</dbReference>
<dbReference type="InterPro" id="IPR004511">
    <property type="entry name" value="PAPS/APS_Rdtase"/>
</dbReference>
<dbReference type="PANTHER" id="PTHR46482">
    <property type="entry name" value="5'-ADENYLYLSULFATE REDUCTASE 3, CHLOROPLASTIC"/>
    <property type="match status" value="1"/>
</dbReference>
<dbReference type="SUPFAM" id="SSF52402">
    <property type="entry name" value="Adenine nucleotide alpha hydrolases-like"/>
    <property type="match status" value="1"/>
</dbReference>
<reference evidence="16 17" key="1">
    <citation type="submission" date="2016-11" db="EMBL/GenBank/DDBJ databases">
        <authorList>
            <person name="Jaros S."/>
            <person name="Januszkiewicz K."/>
            <person name="Wedrychowicz H."/>
        </authorList>
    </citation>
    <scope>NUCLEOTIDE SEQUENCE [LARGE SCALE GENOMIC DNA]</scope>
    <source>
        <strain evidence="16 17">DSM 26910</strain>
    </source>
</reference>
<sequence length="239" mass="27515">MDGKAAVQQINTSLKGKSIVDKLKYLLENHRGKVVFTTSFGYEDQVITDIIFKNDLPVEVVTLDTGRMFEETYKVFRSTVEKYGKTIKVYFPPTAEVEKMLDEKGPFSFYESVENRKQCCFIRKVVPLKRALESHEVWITGLRASQSANRSGLHDFEWDAGNRIIKYNPLLEWSLDDVKQYVKENNVPYNVLHDKGFVSIGCEPCTRAIRPGEDFRAGRWWWEQNSGKECGLHESNSAS</sequence>
<comment type="pathway">
    <text evidence="8 14">Sulfur metabolism; hydrogen sulfide biosynthesis; sulfite from sulfate.</text>
</comment>
<evidence type="ECO:0000256" key="6">
    <source>
        <dbReference type="ARBA" id="ARBA00023014"/>
    </source>
</evidence>
<name>A0A1M4TH91_9BACT</name>
<dbReference type="GO" id="GO:0004604">
    <property type="term" value="F:phosphoadenylyl-sulfate reductase (thioredoxin) activity"/>
    <property type="evidence" value="ECO:0007669"/>
    <property type="project" value="UniProtKB-UniRule"/>
</dbReference>
<feature type="binding site" evidence="14">
    <location>
        <position position="205"/>
    </location>
    <ligand>
        <name>[4Fe-4S] cluster</name>
        <dbReference type="ChEBI" id="CHEBI:49883"/>
    </ligand>
</feature>
<accession>A0A1M4TH91</accession>
<dbReference type="EMBL" id="FQUM01000001">
    <property type="protein sequence ID" value="SHE43765.1"/>
    <property type="molecule type" value="Genomic_DNA"/>
</dbReference>
<dbReference type="GO" id="GO:0051539">
    <property type="term" value="F:4 iron, 4 sulfur cluster binding"/>
    <property type="evidence" value="ECO:0007669"/>
    <property type="project" value="UniProtKB-UniRule"/>
</dbReference>
<dbReference type="GO" id="GO:0043866">
    <property type="term" value="F:adenylyl-sulfate reductase (thioredoxin) activity"/>
    <property type="evidence" value="ECO:0007669"/>
    <property type="project" value="UniProtKB-EC"/>
</dbReference>
<keyword evidence="17" id="KW-1185">Reference proteome</keyword>
<dbReference type="Gene3D" id="3.40.50.620">
    <property type="entry name" value="HUPs"/>
    <property type="match status" value="1"/>
</dbReference>
<dbReference type="Pfam" id="PF01507">
    <property type="entry name" value="PAPS_reduct"/>
    <property type="match status" value="1"/>
</dbReference>
<proteinExistence type="inferred from homology"/>
<dbReference type="RefSeq" id="WP_072998357.1">
    <property type="nucleotide sequence ID" value="NZ_FQUM01000001.1"/>
</dbReference>
<evidence type="ECO:0000256" key="12">
    <source>
        <dbReference type="ARBA" id="ARBA00032041"/>
    </source>
</evidence>
<dbReference type="CDD" id="cd23945">
    <property type="entry name" value="PAPS_reductase"/>
    <property type="match status" value="1"/>
</dbReference>
<evidence type="ECO:0000256" key="2">
    <source>
        <dbReference type="ARBA" id="ARBA00022490"/>
    </source>
</evidence>
<dbReference type="GO" id="GO:0019344">
    <property type="term" value="P:cysteine biosynthetic process"/>
    <property type="evidence" value="ECO:0007669"/>
    <property type="project" value="InterPro"/>
</dbReference>
<evidence type="ECO:0000256" key="7">
    <source>
        <dbReference type="ARBA" id="ARBA00024298"/>
    </source>
</evidence>
<dbReference type="OrthoDB" id="9794018at2"/>
<dbReference type="AlphaFoldDB" id="A0A1M4TH91"/>
<evidence type="ECO:0000256" key="8">
    <source>
        <dbReference type="ARBA" id="ARBA00024327"/>
    </source>
</evidence>
<comment type="catalytic activity">
    <reaction evidence="13 14">
        <text>[thioredoxin]-disulfide + sulfite + AMP + 2 H(+) = adenosine 5'-phosphosulfate + [thioredoxin]-dithiol</text>
        <dbReference type="Rhea" id="RHEA:21976"/>
        <dbReference type="Rhea" id="RHEA-COMP:10698"/>
        <dbReference type="Rhea" id="RHEA-COMP:10700"/>
        <dbReference type="ChEBI" id="CHEBI:15378"/>
        <dbReference type="ChEBI" id="CHEBI:17359"/>
        <dbReference type="ChEBI" id="CHEBI:29950"/>
        <dbReference type="ChEBI" id="CHEBI:50058"/>
        <dbReference type="ChEBI" id="CHEBI:58243"/>
        <dbReference type="ChEBI" id="CHEBI:456215"/>
        <dbReference type="EC" id="1.8.4.10"/>
    </reaction>
</comment>
<keyword evidence="6 14" id="KW-0411">Iron-sulfur</keyword>
<evidence type="ECO:0000256" key="10">
    <source>
        <dbReference type="ARBA" id="ARBA00029514"/>
    </source>
</evidence>
<feature type="binding site" evidence="14">
    <location>
        <position position="119"/>
    </location>
    <ligand>
        <name>[4Fe-4S] cluster</name>
        <dbReference type="ChEBI" id="CHEBI:49883"/>
    </ligand>
</feature>
<protein>
    <recommendedName>
        <fullName evidence="10 14">Adenosine 5'-phosphosulfate reductase</fullName>
        <shortName evidence="14">APS reductase</shortName>
        <ecNumber evidence="9 14">1.8.4.10</ecNumber>
    </recommendedName>
    <alternativeName>
        <fullName evidence="12 14">5'-adenylylsulfate reductase</fullName>
    </alternativeName>
    <alternativeName>
        <fullName evidence="11 14">Thioredoxin-dependent 5'-adenylylsulfate reductase</fullName>
    </alternativeName>
</protein>
<dbReference type="EC" id="1.8.4.10" evidence="9 14"/>
<feature type="active site" description="Nucleophile; cysteine thiosulfonate intermediate" evidence="14">
    <location>
        <position position="230"/>
    </location>
</feature>
<evidence type="ECO:0000256" key="13">
    <source>
        <dbReference type="ARBA" id="ARBA00048441"/>
    </source>
</evidence>
<comment type="subcellular location">
    <subcellularLocation>
        <location evidence="14">Cytoplasm</location>
    </subcellularLocation>
</comment>
<dbReference type="GO" id="GO:0019379">
    <property type="term" value="P:sulfate assimilation, phosphoadenylyl sulfate reduction by phosphoadenylyl-sulfate reductase (thioredoxin)"/>
    <property type="evidence" value="ECO:0007669"/>
    <property type="project" value="UniProtKB-UniRule"/>
</dbReference>
<evidence type="ECO:0000256" key="3">
    <source>
        <dbReference type="ARBA" id="ARBA00022723"/>
    </source>
</evidence>
<evidence type="ECO:0000256" key="4">
    <source>
        <dbReference type="ARBA" id="ARBA00023002"/>
    </source>
</evidence>
<dbReference type="PANTHER" id="PTHR46482:SF9">
    <property type="entry name" value="5'-ADENYLYLSULFATE REDUCTASE 1, CHLOROPLASTIC"/>
    <property type="match status" value="1"/>
</dbReference>
<evidence type="ECO:0000259" key="15">
    <source>
        <dbReference type="Pfam" id="PF01507"/>
    </source>
</evidence>